<dbReference type="Pfam" id="PF00160">
    <property type="entry name" value="Pro_isomerase"/>
    <property type="match status" value="1"/>
</dbReference>
<evidence type="ECO:0000256" key="4">
    <source>
        <dbReference type="SAM" id="MobiDB-lite"/>
    </source>
</evidence>
<dbReference type="GO" id="GO:0071013">
    <property type="term" value="C:catalytic step 2 spliceosome"/>
    <property type="evidence" value="ECO:0000318"/>
    <property type="project" value="GO_Central"/>
</dbReference>
<feature type="region of interest" description="Disordered" evidence="4">
    <location>
        <begin position="296"/>
        <end position="492"/>
    </location>
</feature>
<evidence type="ECO:0000259" key="5">
    <source>
        <dbReference type="PROSITE" id="PS50072"/>
    </source>
</evidence>
<dbReference type="PROSITE" id="PS50072">
    <property type="entry name" value="CSA_PPIASE_2"/>
    <property type="match status" value="1"/>
</dbReference>
<dbReference type="Proteomes" id="UP000235145">
    <property type="component" value="Unassembled WGS sequence"/>
</dbReference>
<keyword evidence="7" id="KW-1185">Reference proteome</keyword>
<feature type="compositionally biased region" description="Acidic residues" evidence="4">
    <location>
        <begin position="343"/>
        <end position="355"/>
    </location>
</feature>
<protein>
    <recommendedName>
        <fullName evidence="5">PPIase cyclophilin-type domain-containing protein</fullName>
    </recommendedName>
</protein>
<dbReference type="CDD" id="cd01925">
    <property type="entry name" value="cyclophilin_CeCYP16-like"/>
    <property type="match status" value="1"/>
</dbReference>
<dbReference type="InterPro" id="IPR029000">
    <property type="entry name" value="Cyclophilin-like_dom_sf"/>
</dbReference>
<feature type="domain" description="PPIase cyclophilin-type" evidence="5">
    <location>
        <begin position="78"/>
        <end position="216"/>
    </location>
</feature>
<feature type="compositionally biased region" description="Basic and acidic residues" evidence="4">
    <location>
        <begin position="388"/>
        <end position="412"/>
    </location>
</feature>
<evidence type="ECO:0000313" key="7">
    <source>
        <dbReference type="Proteomes" id="UP000235145"/>
    </source>
</evidence>
<dbReference type="GO" id="GO:0006457">
    <property type="term" value="P:protein folding"/>
    <property type="evidence" value="ECO:0000318"/>
    <property type="project" value="GO_Central"/>
</dbReference>
<dbReference type="PANTHER" id="PTHR45625:SF6">
    <property type="entry name" value="SPLICEOSOME-ASSOCIATED PROTEIN CWC27 HOMOLOG"/>
    <property type="match status" value="1"/>
</dbReference>
<dbReference type="PANTHER" id="PTHR45625">
    <property type="entry name" value="PEPTIDYL-PROLYL CIS-TRANS ISOMERASE-RELATED"/>
    <property type="match status" value="1"/>
</dbReference>
<reference evidence="6 7" key="1">
    <citation type="journal article" date="2017" name="Nat. Commun.">
        <title>Genome assembly with in vitro proximity ligation data and whole-genome triplication in lettuce.</title>
        <authorList>
            <person name="Reyes-Chin-Wo S."/>
            <person name="Wang Z."/>
            <person name="Yang X."/>
            <person name="Kozik A."/>
            <person name="Arikit S."/>
            <person name="Song C."/>
            <person name="Xia L."/>
            <person name="Froenicke L."/>
            <person name="Lavelle D.O."/>
            <person name="Truco M.J."/>
            <person name="Xia R."/>
            <person name="Zhu S."/>
            <person name="Xu C."/>
            <person name="Xu H."/>
            <person name="Xu X."/>
            <person name="Cox K."/>
            <person name="Korf I."/>
            <person name="Meyers B.C."/>
            <person name="Michelmore R.W."/>
        </authorList>
    </citation>
    <scope>NUCLEOTIDE SEQUENCE [LARGE SCALE GENOMIC DNA]</scope>
    <source>
        <strain evidence="7">cv. Salinas</strain>
        <tissue evidence="6">Seedlings</tissue>
    </source>
</reference>
<feature type="compositionally biased region" description="Basic and acidic residues" evidence="4">
    <location>
        <begin position="296"/>
        <end position="342"/>
    </location>
</feature>
<evidence type="ECO:0000256" key="2">
    <source>
        <dbReference type="ARBA" id="ARBA00023186"/>
    </source>
</evidence>
<evidence type="ECO:0000256" key="1">
    <source>
        <dbReference type="ARBA" id="ARBA00004123"/>
    </source>
</evidence>
<dbReference type="InterPro" id="IPR044666">
    <property type="entry name" value="Cyclophilin_A-like"/>
</dbReference>
<proteinExistence type="predicted"/>
<dbReference type="InterPro" id="IPR020892">
    <property type="entry name" value="Cyclophilin-type_PPIase_CS"/>
</dbReference>
<name>A0A9R1UXC8_LACSA</name>
<dbReference type="EMBL" id="NBSK02000007">
    <property type="protein sequence ID" value="KAJ0195710.1"/>
    <property type="molecule type" value="Genomic_DNA"/>
</dbReference>
<dbReference type="FunFam" id="2.40.100.10:FF:000007">
    <property type="entry name" value="Peptidyl-prolyl cis-trans isomerase CWC27 homolog"/>
    <property type="match status" value="1"/>
</dbReference>
<organism evidence="6 7">
    <name type="scientific">Lactuca sativa</name>
    <name type="common">Garden lettuce</name>
    <dbReference type="NCBI Taxonomy" id="4236"/>
    <lineage>
        <taxon>Eukaryota</taxon>
        <taxon>Viridiplantae</taxon>
        <taxon>Streptophyta</taxon>
        <taxon>Embryophyta</taxon>
        <taxon>Tracheophyta</taxon>
        <taxon>Spermatophyta</taxon>
        <taxon>Magnoliopsida</taxon>
        <taxon>eudicotyledons</taxon>
        <taxon>Gunneridae</taxon>
        <taxon>Pentapetalae</taxon>
        <taxon>asterids</taxon>
        <taxon>campanulids</taxon>
        <taxon>Asterales</taxon>
        <taxon>Asteraceae</taxon>
        <taxon>Cichorioideae</taxon>
        <taxon>Cichorieae</taxon>
        <taxon>Lactucinae</taxon>
        <taxon>Lactuca</taxon>
    </lineage>
</organism>
<dbReference type="GO" id="GO:0003755">
    <property type="term" value="F:peptidyl-prolyl cis-trans isomerase activity"/>
    <property type="evidence" value="ECO:0007669"/>
    <property type="project" value="InterPro"/>
</dbReference>
<comment type="subcellular location">
    <subcellularLocation>
        <location evidence="1">Nucleus</location>
    </subcellularLocation>
</comment>
<dbReference type="PROSITE" id="PS00170">
    <property type="entry name" value="CSA_PPIASE_1"/>
    <property type="match status" value="1"/>
</dbReference>
<dbReference type="InterPro" id="IPR002130">
    <property type="entry name" value="Cyclophilin-type_PPIase_dom"/>
</dbReference>
<accession>A0A9R1UXC8</accession>
<dbReference type="AlphaFoldDB" id="A0A9R1UXC8"/>
<dbReference type="PRINTS" id="PR00153">
    <property type="entry name" value="CSAPPISMRASE"/>
</dbReference>
<gene>
    <name evidence="6" type="ORF">LSAT_V11C700366880</name>
</gene>
<keyword evidence="2" id="KW-0143">Chaperone</keyword>
<comment type="caution">
    <text evidence="6">The sequence shown here is derived from an EMBL/GenBank/DDBJ whole genome shotgun (WGS) entry which is preliminary data.</text>
</comment>
<evidence type="ECO:0000313" key="6">
    <source>
        <dbReference type="EMBL" id="KAJ0195710.1"/>
    </source>
</evidence>
<evidence type="ECO:0000256" key="3">
    <source>
        <dbReference type="ARBA" id="ARBA00023242"/>
    </source>
</evidence>
<dbReference type="Gene3D" id="2.40.100.10">
    <property type="entry name" value="Cyclophilin-like"/>
    <property type="match status" value="1"/>
</dbReference>
<dbReference type="SUPFAM" id="SSF50891">
    <property type="entry name" value="Cyclophilin-like"/>
    <property type="match status" value="1"/>
</dbReference>
<feature type="compositionally biased region" description="Basic and acidic residues" evidence="4">
    <location>
        <begin position="456"/>
        <end position="477"/>
    </location>
</feature>
<keyword evidence="3" id="KW-0539">Nucleus</keyword>
<sequence length="551" mass="62732">MFFAFRSKRFFGSNQLLVFGSIQKGFFRWDINTNSWTTHELQSKLRTCLSFFFSASDTSLMSSIYVSEPPTKGKVVLQTNYGAIDIELWPKEAPKAVRNFVQLCVDGYYDGTIFHRIIKSFMVQGGDPTGTGTGGESIYGGTFSDEFHSRLRFSHRGIVACANTGSPHSNGSQFFITLDKCDWLDKKNTIFGKVTGDSIYNLLTFGDIETDKDDRPLDSPPKILSIEVLWNPFDDVFPRAAPSKSLSSTTVEAANKDTKKKATKKLNLLSFGEEAQEEEKELAAVKTKIKSSHDVLNDPRLLKDENAKDKLDPSEDKARRDLQKSVREALSSKKEELPKDSDAESAGDSDDDEANFDSRMRQQIIKKKKELGDMPTKKKGQKENSMSRSHEKSPPRSKGERHDDRPKVDKLSLKKKGIGSEVRAERMANADADMQLLNEHERERQLQKQKRRRRQGHEEDVLAKLEKFKTSMFKKPDASNGEQEGKEEEDLSDWTKAKLKFVADKDNMTRRNDPNDYVVHDPLLEKGKEKFNKMIAKQKKREREWAGKSLT</sequence>